<dbReference type="Pfam" id="PF12796">
    <property type="entry name" value="Ank_2"/>
    <property type="match status" value="3"/>
</dbReference>
<keyword evidence="5" id="KW-1185">Reference proteome</keyword>
<evidence type="ECO:0000313" key="4">
    <source>
        <dbReference type="EMBL" id="KPM32335.1"/>
    </source>
</evidence>
<protein>
    <submittedName>
        <fullName evidence="4">Ankyrin repeat-containing protein</fullName>
    </submittedName>
</protein>
<evidence type="ECO:0000256" key="2">
    <source>
        <dbReference type="ARBA" id="ARBA00023043"/>
    </source>
</evidence>
<feature type="repeat" description="ANK" evidence="3">
    <location>
        <begin position="330"/>
        <end position="362"/>
    </location>
</feature>
<accession>A0A0P7AKG7</accession>
<dbReference type="OrthoDB" id="2575953at2"/>
<dbReference type="Proteomes" id="UP000050280">
    <property type="component" value="Unassembled WGS sequence"/>
</dbReference>
<keyword evidence="1" id="KW-0677">Repeat</keyword>
<dbReference type="PRINTS" id="PR01415">
    <property type="entry name" value="ANKYRIN"/>
</dbReference>
<dbReference type="InterPro" id="IPR036770">
    <property type="entry name" value="Ankyrin_rpt-contain_sf"/>
</dbReference>
<feature type="repeat" description="ANK" evidence="3">
    <location>
        <begin position="123"/>
        <end position="157"/>
    </location>
</feature>
<dbReference type="PROSITE" id="PS50297">
    <property type="entry name" value="ANK_REP_REGION"/>
    <property type="match status" value="5"/>
</dbReference>
<dbReference type="AlphaFoldDB" id="A0A0P7AKG7"/>
<dbReference type="SUPFAM" id="SSF48403">
    <property type="entry name" value="Ankyrin repeat"/>
    <property type="match status" value="2"/>
</dbReference>
<dbReference type="RefSeq" id="WP_054559081.1">
    <property type="nucleotide sequence ID" value="NZ_LDJX01000003.1"/>
</dbReference>
<dbReference type="SMART" id="SM00248">
    <property type="entry name" value="ANK"/>
    <property type="match status" value="9"/>
</dbReference>
<evidence type="ECO:0000256" key="1">
    <source>
        <dbReference type="ARBA" id="ARBA00022737"/>
    </source>
</evidence>
<comment type="caution">
    <text evidence="4">The sequence shown here is derived from an EMBL/GenBank/DDBJ whole genome shotgun (WGS) entry which is preliminary data.</text>
</comment>
<evidence type="ECO:0000256" key="3">
    <source>
        <dbReference type="PROSITE-ProRule" id="PRU00023"/>
    </source>
</evidence>
<dbReference type="InterPro" id="IPR002110">
    <property type="entry name" value="Ankyrin_rpt"/>
</dbReference>
<dbReference type="PANTHER" id="PTHR24198">
    <property type="entry name" value="ANKYRIN REPEAT AND PROTEIN KINASE DOMAIN-CONTAINING PROTEIN"/>
    <property type="match status" value="1"/>
</dbReference>
<dbReference type="EMBL" id="LDJX01000003">
    <property type="protein sequence ID" value="KPM32335.1"/>
    <property type="molecule type" value="Genomic_DNA"/>
</dbReference>
<proteinExistence type="predicted"/>
<feature type="repeat" description="ANK" evidence="3">
    <location>
        <begin position="90"/>
        <end position="122"/>
    </location>
</feature>
<sequence length="497" mass="54370">MLRNFIFLVFFMGTWVLCSQENIFLQRAFWQANPTIAQVEAAIAEGNDITELNGNLFDGACYALLENVDNTTIQHILSKKGNGVDKMTHDGRTYMFWAAYRGNLDMMEWLVQRGAKCDIEDAHGNNIINFAANAGQRDTALYDFLLGHGADINSTTRSGANALLLVSSSATDFNILTYFNKKGLSMQSVDAAGNGIFQYAAKGGNISFLKDLVAKGVATNTYNAKGENALFMAARGTRSKQNHKAVFDYLMGLGLEPDIVSTDGSTLLHYLSGKNKDVALYKDLINSGLKADLANKEGTTPLMMAARSNDLAIVSLLASHTKNINLQDKKGQSALTMAVARNEPAVVDFLLSKDADHTVVDTKGNTLAYYLVQSYDPKKPEPFEEKLASLTKAGVQLQMPQHNGNSLLHVAAKDNNLSLLKRLATFNMDINQKNDEGNTVLHLAAMSTGNTEVLEYLISQGADVAVKTEFQETVYDLAKENELLQGKATELDFLKSE</sequence>
<evidence type="ECO:0000313" key="5">
    <source>
        <dbReference type="Proteomes" id="UP000050280"/>
    </source>
</evidence>
<dbReference type="PANTHER" id="PTHR24198:SF165">
    <property type="entry name" value="ANKYRIN REPEAT-CONTAINING PROTEIN-RELATED"/>
    <property type="match status" value="1"/>
</dbReference>
<dbReference type="PROSITE" id="PS50088">
    <property type="entry name" value="ANK_REPEAT"/>
    <property type="match status" value="6"/>
</dbReference>
<feature type="repeat" description="ANK" evidence="3">
    <location>
        <begin position="403"/>
        <end position="435"/>
    </location>
</feature>
<reference evidence="4 5" key="1">
    <citation type="submission" date="2015-09" db="EMBL/GenBank/DDBJ databases">
        <title>Genome sequence of the marine flavobacterium Croceitalea dokdonensis DOKDO 023 that contains proton- and sodium-pumping rhodopsins.</title>
        <authorList>
            <person name="Kwon S.-K."/>
            <person name="Lee H.K."/>
            <person name="Kwak M.-J."/>
            <person name="Kim J.F."/>
        </authorList>
    </citation>
    <scope>NUCLEOTIDE SEQUENCE [LARGE SCALE GENOMIC DNA]</scope>
    <source>
        <strain evidence="4 5">DOKDO 023</strain>
    </source>
</reference>
<dbReference type="STRING" id="1300341.I595_1987"/>
<feature type="repeat" description="ANK" evidence="3">
    <location>
        <begin position="297"/>
        <end position="329"/>
    </location>
</feature>
<organism evidence="4 5">
    <name type="scientific">Croceitalea dokdonensis DOKDO 023</name>
    <dbReference type="NCBI Taxonomy" id="1300341"/>
    <lineage>
        <taxon>Bacteria</taxon>
        <taxon>Pseudomonadati</taxon>
        <taxon>Bacteroidota</taxon>
        <taxon>Flavobacteriia</taxon>
        <taxon>Flavobacteriales</taxon>
        <taxon>Flavobacteriaceae</taxon>
        <taxon>Croceitalea</taxon>
    </lineage>
</organism>
<dbReference type="PATRIC" id="fig|1300341.3.peg.2171"/>
<keyword evidence="2 3" id="KW-0040">ANK repeat</keyword>
<gene>
    <name evidence="4" type="ORF">I595_1987</name>
</gene>
<name>A0A0P7AKG7_9FLAO</name>
<feature type="repeat" description="ANK" evidence="3">
    <location>
        <begin position="436"/>
        <end position="469"/>
    </location>
</feature>
<dbReference type="Gene3D" id="1.25.40.20">
    <property type="entry name" value="Ankyrin repeat-containing domain"/>
    <property type="match status" value="4"/>
</dbReference>